<evidence type="ECO:0000313" key="3">
    <source>
        <dbReference type="Proteomes" id="UP000034320"/>
    </source>
</evidence>
<dbReference type="PROSITE" id="PS51186">
    <property type="entry name" value="GNAT"/>
    <property type="match status" value="1"/>
</dbReference>
<dbReference type="GO" id="GO:0016747">
    <property type="term" value="F:acyltransferase activity, transferring groups other than amino-acyl groups"/>
    <property type="evidence" value="ECO:0007669"/>
    <property type="project" value="InterPro"/>
</dbReference>
<accession>A0A0G0ZCQ0</accession>
<evidence type="ECO:0000313" key="2">
    <source>
        <dbReference type="EMBL" id="KKS46449.1"/>
    </source>
</evidence>
<organism evidence="2 3">
    <name type="scientific">Candidatus Gottesmanbacteria bacterium GW2011_GWA2_42_18</name>
    <dbReference type="NCBI Taxonomy" id="1618442"/>
    <lineage>
        <taxon>Bacteria</taxon>
        <taxon>Candidatus Gottesmaniibacteriota</taxon>
    </lineage>
</organism>
<feature type="domain" description="N-acetyltransferase" evidence="1">
    <location>
        <begin position="1"/>
        <end position="159"/>
    </location>
</feature>
<dbReference type="PANTHER" id="PTHR43072">
    <property type="entry name" value="N-ACETYLTRANSFERASE"/>
    <property type="match status" value="1"/>
</dbReference>
<dbReference type="InterPro" id="IPR000182">
    <property type="entry name" value="GNAT_dom"/>
</dbReference>
<proteinExistence type="predicted"/>
<dbReference type="AlphaFoldDB" id="A0A0G0ZCQ0"/>
<dbReference type="InterPro" id="IPR016181">
    <property type="entry name" value="Acyl_CoA_acyltransferase"/>
</dbReference>
<sequence>MTVRLANLEDLKQITALGLHLLSSHLEYDGEYFQLEDNSPQFYSDWARLHINSANQFIFVSENDAEPNKIITGFISGYIKSLFPWFKIKQVGHISFLAVDEKRRKQGVGRQLELKACEWFKNRGLTYVELYTNEKNYPGISAWQSYGYKPFNRFLSKKI</sequence>
<dbReference type="EMBL" id="LCDD01000017">
    <property type="protein sequence ID" value="KKS46449.1"/>
    <property type="molecule type" value="Genomic_DNA"/>
</dbReference>
<dbReference type="Pfam" id="PF00583">
    <property type="entry name" value="Acetyltransf_1"/>
    <property type="match status" value="1"/>
</dbReference>
<reference evidence="2 3" key="1">
    <citation type="journal article" date="2015" name="Nature">
        <title>rRNA introns, odd ribosomes, and small enigmatic genomes across a large radiation of phyla.</title>
        <authorList>
            <person name="Brown C.T."/>
            <person name="Hug L.A."/>
            <person name="Thomas B.C."/>
            <person name="Sharon I."/>
            <person name="Castelle C.J."/>
            <person name="Singh A."/>
            <person name="Wilkins M.J."/>
            <person name="Williams K.H."/>
            <person name="Banfield J.F."/>
        </authorList>
    </citation>
    <scope>NUCLEOTIDE SEQUENCE [LARGE SCALE GENOMIC DNA]</scope>
</reference>
<dbReference type="Gene3D" id="3.40.630.30">
    <property type="match status" value="1"/>
</dbReference>
<comment type="caution">
    <text evidence="2">The sequence shown here is derived from an EMBL/GenBank/DDBJ whole genome shotgun (WGS) entry which is preliminary data.</text>
</comment>
<protein>
    <submittedName>
        <fullName evidence="2">GCN5-related N-acetyltransferase</fullName>
    </submittedName>
</protein>
<dbReference type="Proteomes" id="UP000034320">
    <property type="component" value="Unassembled WGS sequence"/>
</dbReference>
<dbReference type="SUPFAM" id="SSF55729">
    <property type="entry name" value="Acyl-CoA N-acyltransferases (Nat)"/>
    <property type="match status" value="1"/>
</dbReference>
<dbReference type="CDD" id="cd04301">
    <property type="entry name" value="NAT_SF"/>
    <property type="match status" value="1"/>
</dbReference>
<evidence type="ECO:0000259" key="1">
    <source>
        <dbReference type="PROSITE" id="PS51186"/>
    </source>
</evidence>
<keyword evidence="2" id="KW-0808">Transferase</keyword>
<name>A0A0G0ZCQ0_9BACT</name>
<gene>
    <name evidence="2" type="ORF">UV09_C0017G0037</name>
</gene>